<gene>
    <name evidence="1" type="ORF">NOCA2210049</name>
</gene>
<evidence type="ECO:0000313" key="1">
    <source>
        <dbReference type="EMBL" id="CUR54699.1"/>
    </source>
</evidence>
<reference evidence="1" key="1">
    <citation type="submission" date="2015-08" db="EMBL/GenBank/DDBJ databases">
        <authorList>
            <person name="Babu N.S."/>
            <person name="Beckwith C.J."/>
            <person name="Beseler K.G."/>
            <person name="Brison A."/>
            <person name="Carone J.V."/>
            <person name="Caskin T.P."/>
            <person name="Diamond M."/>
            <person name="Durham M.E."/>
            <person name="Foxe J.M."/>
            <person name="Go M."/>
            <person name="Henderson B.A."/>
            <person name="Jones I.B."/>
            <person name="McGettigan J.A."/>
            <person name="Micheletti S.J."/>
            <person name="Nasrallah M.E."/>
            <person name="Ortiz D."/>
            <person name="Piller C.R."/>
            <person name="Privatt S.R."/>
            <person name="Schneider S.L."/>
            <person name="Sharp S."/>
            <person name="Smith T.C."/>
            <person name="Stanton J.D."/>
            <person name="Ullery H.E."/>
            <person name="Wilson R.J."/>
            <person name="Serrano M.G."/>
            <person name="Buck G."/>
            <person name="Lee V."/>
            <person name="Wang Y."/>
            <person name="Carvalho R."/>
            <person name="Voegtly L."/>
            <person name="Shi R."/>
            <person name="Duckworth R."/>
            <person name="Johnson A."/>
            <person name="Loviza R."/>
            <person name="Walstead R."/>
            <person name="Shah Z."/>
            <person name="Kiflezghi M."/>
            <person name="Wade K."/>
            <person name="Ball S.L."/>
            <person name="Bradley K.W."/>
            <person name="Asai D.J."/>
            <person name="Bowman C.A."/>
            <person name="Russell D.A."/>
            <person name="Pope W.H."/>
            <person name="Jacobs-Sera D."/>
            <person name="Hendrix R.W."/>
            <person name="Hatfull G.F."/>
        </authorList>
    </citation>
    <scope>NUCLEOTIDE SEQUENCE</scope>
</reference>
<accession>A0A2P2BY73</accession>
<dbReference type="AlphaFoldDB" id="A0A2P2BY73"/>
<protein>
    <submittedName>
        <fullName evidence="1">Uncharacterized protein</fullName>
    </submittedName>
</protein>
<sequence>MMEACVERHFNTLIPYDPIGARIRFDYDG</sequence>
<organism evidence="1">
    <name type="scientific">metagenome</name>
    <dbReference type="NCBI Taxonomy" id="256318"/>
    <lineage>
        <taxon>unclassified sequences</taxon>
        <taxon>metagenomes</taxon>
    </lineage>
</organism>
<dbReference type="EMBL" id="CZKA01000014">
    <property type="protein sequence ID" value="CUR54699.1"/>
    <property type="molecule type" value="Genomic_DNA"/>
</dbReference>
<proteinExistence type="predicted"/>
<name>A0A2P2BY73_9ZZZZ</name>